<gene>
    <name evidence="2" type="ORF">AK830_g9376</name>
</gene>
<dbReference type="InterPro" id="IPR035979">
    <property type="entry name" value="RBD_domain_sf"/>
</dbReference>
<dbReference type="InterPro" id="IPR012677">
    <property type="entry name" value="Nucleotide-bd_a/b_plait_sf"/>
</dbReference>
<dbReference type="SUPFAM" id="SSF54928">
    <property type="entry name" value="RNA-binding domain, RBD"/>
    <property type="match status" value="1"/>
</dbReference>
<sequence>MLSRPRTPDSQGSNYPRTPSPSSRGSSTRPSAPLQDFAFQSYLEFMGQELGRSPSSLYGGAPGLRRDERAPVLTREHGSNGLDELTAARFRFFSRFNQGSGARRFNSGLRHNSGAMGPAMSAVDAASGVRTLLESPFPRSANMAHESALLVQPFHANHFGQNSIFSSQTPAIQSRPHPTSVFASTAAASPVSQPPPTPRQRRDAVSFPSQPPTPEPVLSTSPLRFPPGLRHLFCPEPKKPLPVEKPDTTPAQVTAQLSTPSPTPARASGFRPMAAVACTRPAAAPVVTASRALNQATASSFSTNYRGEHSVRNASDHDLRPEENCSLWLTNLPPDVTYHELLAPIRGIGRVRASFINAPDYLQHSTAAGKVVFFAPGPAQKFLALSLVNGLSIRGHQIKVTHNRIKARGEAIVADESRVLIVTGHARFVNEKSLREFFNARFIFQTDEITTLIVAGDRAVVEYKFGSYRCQAQMGKMALEKDRPEELEKVEFGKDPCEVGETLSSYGIAGDRIQGRGI</sequence>
<dbReference type="EMBL" id="LKCW01000174">
    <property type="protein sequence ID" value="KPM37175.1"/>
    <property type="molecule type" value="Genomic_DNA"/>
</dbReference>
<dbReference type="AlphaFoldDB" id="A0A0P7AI73"/>
<evidence type="ECO:0000313" key="3">
    <source>
        <dbReference type="Proteomes" id="UP000050424"/>
    </source>
</evidence>
<comment type="caution">
    <text evidence="2">The sequence shown here is derived from an EMBL/GenBank/DDBJ whole genome shotgun (WGS) entry which is preliminary data.</text>
</comment>
<dbReference type="STRING" id="78410.A0A0P7AI73"/>
<feature type="region of interest" description="Disordered" evidence="1">
    <location>
        <begin position="168"/>
        <end position="222"/>
    </location>
</feature>
<feature type="compositionally biased region" description="Polar residues" evidence="1">
    <location>
        <begin position="181"/>
        <end position="191"/>
    </location>
</feature>
<keyword evidence="3" id="KW-1185">Reference proteome</keyword>
<reference evidence="2 3" key="1">
    <citation type="submission" date="2015-09" db="EMBL/GenBank/DDBJ databases">
        <title>Draft genome of a European isolate of the apple canker pathogen Neonectria ditissima.</title>
        <authorList>
            <person name="Gomez-Cortecero A."/>
            <person name="Harrison R.J."/>
            <person name="Armitage A.D."/>
        </authorList>
    </citation>
    <scope>NUCLEOTIDE SEQUENCE [LARGE SCALE GENOMIC DNA]</scope>
    <source>
        <strain evidence="2 3">R09/05</strain>
    </source>
</reference>
<dbReference type="OrthoDB" id="3508416at2759"/>
<dbReference type="GO" id="GO:0003676">
    <property type="term" value="F:nucleic acid binding"/>
    <property type="evidence" value="ECO:0007669"/>
    <property type="project" value="InterPro"/>
</dbReference>
<evidence type="ECO:0000256" key="1">
    <source>
        <dbReference type="SAM" id="MobiDB-lite"/>
    </source>
</evidence>
<evidence type="ECO:0008006" key="4">
    <source>
        <dbReference type="Google" id="ProtNLM"/>
    </source>
</evidence>
<evidence type="ECO:0000313" key="2">
    <source>
        <dbReference type="EMBL" id="KPM37175.1"/>
    </source>
</evidence>
<name>A0A0P7AI73_9HYPO</name>
<proteinExistence type="predicted"/>
<dbReference type="Proteomes" id="UP000050424">
    <property type="component" value="Unassembled WGS sequence"/>
</dbReference>
<feature type="compositionally biased region" description="Low complexity" evidence="1">
    <location>
        <begin position="16"/>
        <end position="31"/>
    </location>
</feature>
<dbReference type="Gene3D" id="3.30.70.330">
    <property type="match status" value="1"/>
</dbReference>
<feature type="region of interest" description="Disordered" evidence="1">
    <location>
        <begin position="1"/>
        <end position="32"/>
    </location>
</feature>
<protein>
    <recommendedName>
        <fullName evidence="4">RRM domain-containing protein</fullName>
    </recommendedName>
</protein>
<organism evidence="2 3">
    <name type="scientific">Neonectria ditissima</name>
    <dbReference type="NCBI Taxonomy" id="78410"/>
    <lineage>
        <taxon>Eukaryota</taxon>
        <taxon>Fungi</taxon>
        <taxon>Dikarya</taxon>
        <taxon>Ascomycota</taxon>
        <taxon>Pezizomycotina</taxon>
        <taxon>Sordariomycetes</taxon>
        <taxon>Hypocreomycetidae</taxon>
        <taxon>Hypocreales</taxon>
        <taxon>Nectriaceae</taxon>
        <taxon>Neonectria</taxon>
    </lineage>
</organism>
<accession>A0A0P7AI73</accession>